<reference evidence="1 2" key="1">
    <citation type="submission" date="2024-01" db="EMBL/GenBank/DDBJ databases">
        <title>The complete chloroplast genome sequence of Lithospermum erythrorhizon: insights into the phylogenetic relationship among Boraginaceae species and the maternal lineages of purple gromwells.</title>
        <authorList>
            <person name="Okada T."/>
            <person name="Watanabe K."/>
        </authorList>
    </citation>
    <scope>NUCLEOTIDE SEQUENCE [LARGE SCALE GENOMIC DNA]</scope>
</reference>
<accession>A0AAV3Q2H7</accession>
<dbReference type="PANTHER" id="PTHR33116:SF86">
    <property type="entry name" value="REVERSE TRANSCRIPTASE DOMAIN-CONTAINING PROTEIN"/>
    <property type="match status" value="1"/>
</dbReference>
<keyword evidence="2" id="KW-1185">Reference proteome</keyword>
<protein>
    <recommendedName>
        <fullName evidence="3">Reverse transcriptase domain-containing protein</fullName>
    </recommendedName>
</protein>
<dbReference type="AlphaFoldDB" id="A0AAV3Q2H7"/>
<evidence type="ECO:0008006" key="3">
    <source>
        <dbReference type="Google" id="ProtNLM"/>
    </source>
</evidence>
<dbReference type="Proteomes" id="UP001454036">
    <property type="component" value="Unassembled WGS sequence"/>
</dbReference>
<dbReference type="EMBL" id="BAABME010035181">
    <property type="protein sequence ID" value="GAA0158249.1"/>
    <property type="molecule type" value="Genomic_DNA"/>
</dbReference>
<dbReference type="PANTHER" id="PTHR33116">
    <property type="entry name" value="REVERSE TRANSCRIPTASE ZINC-BINDING DOMAIN-CONTAINING PROTEIN-RELATED-RELATED"/>
    <property type="match status" value="1"/>
</dbReference>
<gene>
    <name evidence="1" type="ORF">LIER_43437</name>
</gene>
<evidence type="ECO:0000313" key="1">
    <source>
        <dbReference type="EMBL" id="GAA0158249.1"/>
    </source>
</evidence>
<proteinExistence type="predicted"/>
<comment type="caution">
    <text evidence="1">The sequence shown here is derived from an EMBL/GenBank/DDBJ whole genome shotgun (WGS) entry which is preliminary data.</text>
</comment>
<evidence type="ECO:0000313" key="2">
    <source>
        <dbReference type="Proteomes" id="UP001454036"/>
    </source>
</evidence>
<sequence>MLEPLSHLLFANDTLLLGEATVEEALSFMEILRKYEEWSGQKVSVQKSSIVFSPNVQQTNRDAITNILGMSEVATHEKYLGLPTIIGGSKKAIFTSLVEREKHRIVD</sequence>
<name>A0AAV3Q2H7_LITER</name>
<organism evidence="1 2">
    <name type="scientific">Lithospermum erythrorhizon</name>
    <name type="common">Purple gromwell</name>
    <name type="synonym">Lithospermum officinale var. erythrorhizon</name>
    <dbReference type="NCBI Taxonomy" id="34254"/>
    <lineage>
        <taxon>Eukaryota</taxon>
        <taxon>Viridiplantae</taxon>
        <taxon>Streptophyta</taxon>
        <taxon>Embryophyta</taxon>
        <taxon>Tracheophyta</taxon>
        <taxon>Spermatophyta</taxon>
        <taxon>Magnoliopsida</taxon>
        <taxon>eudicotyledons</taxon>
        <taxon>Gunneridae</taxon>
        <taxon>Pentapetalae</taxon>
        <taxon>asterids</taxon>
        <taxon>lamiids</taxon>
        <taxon>Boraginales</taxon>
        <taxon>Boraginaceae</taxon>
        <taxon>Boraginoideae</taxon>
        <taxon>Lithospermeae</taxon>
        <taxon>Lithospermum</taxon>
    </lineage>
</organism>